<sequence length="202" mass="24443">MKNQKTKPIRKSIAVIGEGLTEYRYIESMRTNERYRFHLFPGVPKHSDINDMVALAQRRLNEGYDYVLCLVDMDVILSNQEKLRQYKLLQKQNRKIEFIESNPCTEYWFLMHYMPHSSSKEYPTYDAVAKELRKYIPDYDKSEEFFNKTDIYKYLKENSDMPRAIEISRDLDHLRENEPDVYKSYSQMYKLFDKILEITQKK</sequence>
<dbReference type="InterPro" id="IPR025591">
    <property type="entry name" value="RloB"/>
</dbReference>
<dbReference type="EMBL" id="AP024484">
    <property type="protein sequence ID" value="BCS84447.1"/>
    <property type="molecule type" value="Genomic_DNA"/>
</dbReference>
<evidence type="ECO:0000313" key="1">
    <source>
        <dbReference type="EMBL" id="BCS84447.1"/>
    </source>
</evidence>
<reference evidence="1 2" key="1">
    <citation type="journal article" date="2022" name="Int. J. Syst. Evol. Microbiol.">
        <title>Prevotella herbatica sp. nov., a plant polysaccharide-decomposing anaerobic bacterium isolated from a methanogenic reactor.</title>
        <authorList>
            <person name="Uek A."/>
            <person name="Tonouchi A."/>
            <person name="Kaku N."/>
            <person name="Ueki K."/>
        </authorList>
    </citation>
    <scope>NUCLEOTIDE SEQUENCE [LARGE SCALE GENOMIC DNA]</scope>
    <source>
        <strain evidence="1 2">WR041</strain>
    </source>
</reference>
<dbReference type="Pfam" id="PF13707">
    <property type="entry name" value="RloB"/>
    <property type="match status" value="1"/>
</dbReference>
<keyword evidence="2" id="KW-1185">Reference proteome</keyword>
<accession>A0ABM7NVC0</accession>
<organism evidence="1 2">
    <name type="scientific">Prevotella herbatica</name>
    <dbReference type="NCBI Taxonomy" id="2801997"/>
    <lineage>
        <taxon>Bacteria</taxon>
        <taxon>Pseudomonadati</taxon>
        <taxon>Bacteroidota</taxon>
        <taxon>Bacteroidia</taxon>
        <taxon>Bacteroidales</taxon>
        <taxon>Prevotellaceae</taxon>
        <taxon>Prevotella</taxon>
    </lineage>
</organism>
<gene>
    <name evidence="1" type="ORF">prwr041_03400</name>
</gene>
<name>A0ABM7NVC0_9BACT</name>
<protein>
    <submittedName>
        <fullName evidence="1">RloB domain-containing protein</fullName>
    </submittedName>
</protein>
<proteinExistence type="predicted"/>
<evidence type="ECO:0000313" key="2">
    <source>
        <dbReference type="Proteomes" id="UP001319045"/>
    </source>
</evidence>
<dbReference type="Proteomes" id="UP001319045">
    <property type="component" value="Chromosome"/>
</dbReference>
<dbReference type="RefSeq" id="WP_207154622.1">
    <property type="nucleotide sequence ID" value="NZ_AP024484.1"/>
</dbReference>